<proteinExistence type="predicted"/>
<gene>
    <name evidence="3" type="ORF">PHJA_000565600</name>
</gene>
<dbReference type="OrthoDB" id="692230at2759"/>
<dbReference type="PANTHER" id="PTHR35096:SF8">
    <property type="entry name" value="OS03G0308600 PROTEIN"/>
    <property type="match status" value="1"/>
</dbReference>
<reference evidence="3" key="1">
    <citation type="submission" date="2020-07" db="EMBL/GenBank/DDBJ databases">
        <title>Ethylene signaling mediates host invasion by parasitic plants.</title>
        <authorList>
            <person name="Yoshida S."/>
        </authorList>
    </citation>
    <scope>NUCLEOTIDE SEQUENCE</scope>
    <source>
        <strain evidence="3">Okayama</strain>
    </source>
</reference>
<sequence length="259" mass="27628">MMRKRESQKLAMEDYLDFIDNRALDLTSTQLRQIIGIHGFKKMKFQKNLSIEMISTMDLMDLRRSTLLDGGVSGDASFTLEEVIKDLKDLDWQECHVTSLLTQGAVAPPPAASSGSGAVSEKRKRGGETVAVNRETGGGTVSVKGKSDGGTVSVKRKRLKSLKLLGKKATQVGVDNSVVPASTLVAEGGTSEILSSLKCNSASVVPAGTTIAAGSTTEMLRSLACNSLAAVASPPIISLLTGRQLRRLLKSKNYFITKV</sequence>
<organism evidence="3 4">
    <name type="scientific">Phtheirospermum japonicum</name>
    <dbReference type="NCBI Taxonomy" id="374723"/>
    <lineage>
        <taxon>Eukaryota</taxon>
        <taxon>Viridiplantae</taxon>
        <taxon>Streptophyta</taxon>
        <taxon>Embryophyta</taxon>
        <taxon>Tracheophyta</taxon>
        <taxon>Spermatophyta</taxon>
        <taxon>Magnoliopsida</taxon>
        <taxon>eudicotyledons</taxon>
        <taxon>Gunneridae</taxon>
        <taxon>Pentapetalae</taxon>
        <taxon>asterids</taxon>
        <taxon>lamiids</taxon>
        <taxon>Lamiales</taxon>
        <taxon>Orobanchaceae</taxon>
        <taxon>Orobanchaceae incertae sedis</taxon>
        <taxon>Phtheirospermum</taxon>
    </lineage>
</organism>
<feature type="region of interest" description="Disordered" evidence="1">
    <location>
        <begin position="106"/>
        <end position="128"/>
    </location>
</feature>
<dbReference type="InterPro" id="IPR056689">
    <property type="entry name" value="DUF7787"/>
</dbReference>
<dbReference type="EMBL" id="BMAC01000080">
    <property type="protein sequence ID" value="GFP84219.1"/>
    <property type="molecule type" value="Genomic_DNA"/>
</dbReference>
<evidence type="ECO:0000256" key="1">
    <source>
        <dbReference type="SAM" id="MobiDB-lite"/>
    </source>
</evidence>
<evidence type="ECO:0000313" key="4">
    <source>
        <dbReference type="Proteomes" id="UP000653305"/>
    </source>
</evidence>
<comment type="caution">
    <text evidence="3">The sequence shown here is derived from an EMBL/GenBank/DDBJ whole genome shotgun (WGS) entry which is preliminary data.</text>
</comment>
<dbReference type="PANTHER" id="PTHR35096">
    <property type="entry name" value="BNAA08G28570D PROTEIN"/>
    <property type="match status" value="1"/>
</dbReference>
<evidence type="ECO:0000259" key="2">
    <source>
        <dbReference type="Pfam" id="PF25042"/>
    </source>
</evidence>
<name>A0A830BFZ2_9LAMI</name>
<protein>
    <recommendedName>
        <fullName evidence="2">DUF7787 domain-containing protein</fullName>
    </recommendedName>
</protein>
<keyword evidence="4" id="KW-1185">Reference proteome</keyword>
<dbReference type="Proteomes" id="UP000653305">
    <property type="component" value="Unassembled WGS sequence"/>
</dbReference>
<evidence type="ECO:0000313" key="3">
    <source>
        <dbReference type="EMBL" id="GFP84219.1"/>
    </source>
</evidence>
<dbReference type="Pfam" id="PF25042">
    <property type="entry name" value="DUF7787"/>
    <property type="match status" value="1"/>
</dbReference>
<feature type="domain" description="DUF7787" evidence="2">
    <location>
        <begin position="7"/>
        <end position="61"/>
    </location>
</feature>
<dbReference type="AlphaFoldDB" id="A0A830BFZ2"/>
<accession>A0A830BFZ2</accession>